<evidence type="ECO:0000313" key="2">
    <source>
        <dbReference type="Proteomes" id="UP001187192"/>
    </source>
</evidence>
<dbReference type="Proteomes" id="UP001187192">
    <property type="component" value="Unassembled WGS sequence"/>
</dbReference>
<sequence length="41" mass="4212">MSAGIAGSEDPTTPAAINAGISSEYLVSSRLVSSHLISYEE</sequence>
<name>A0AA88D3A9_FICCA</name>
<proteinExistence type="predicted"/>
<keyword evidence="2" id="KW-1185">Reference proteome</keyword>
<accession>A0AA88D3A9</accession>
<comment type="caution">
    <text evidence="1">The sequence shown here is derived from an EMBL/GenBank/DDBJ whole genome shotgun (WGS) entry which is preliminary data.</text>
</comment>
<gene>
    <name evidence="1" type="ORF">TIFTF001_009020</name>
</gene>
<organism evidence="1 2">
    <name type="scientific">Ficus carica</name>
    <name type="common">Common fig</name>
    <dbReference type="NCBI Taxonomy" id="3494"/>
    <lineage>
        <taxon>Eukaryota</taxon>
        <taxon>Viridiplantae</taxon>
        <taxon>Streptophyta</taxon>
        <taxon>Embryophyta</taxon>
        <taxon>Tracheophyta</taxon>
        <taxon>Spermatophyta</taxon>
        <taxon>Magnoliopsida</taxon>
        <taxon>eudicotyledons</taxon>
        <taxon>Gunneridae</taxon>
        <taxon>Pentapetalae</taxon>
        <taxon>rosids</taxon>
        <taxon>fabids</taxon>
        <taxon>Rosales</taxon>
        <taxon>Moraceae</taxon>
        <taxon>Ficeae</taxon>
        <taxon>Ficus</taxon>
    </lineage>
</organism>
<dbReference type="AlphaFoldDB" id="A0AA88D3A9"/>
<evidence type="ECO:0000313" key="1">
    <source>
        <dbReference type="EMBL" id="GMN39792.1"/>
    </source>
</evidence>
<protein>
    <submittedName>
        <fullName evidence="1">Uncharacterized protein</fullName>
    </submittedName>
</protein>
<dbReference type="EMBL" id="BTGU01000010">
    <property type="protein sequence ID" value="GMN39792.1"/>
    <property type="molecule type" value="Genomic_DNA"/>
</dbReference>
<reference evidence="1" key="1">
    <citation type="submission" date="2023-07" db="EMBL/GenBank/DDBJ databases">
        <title>draft genome sequence of fig (Ficus carica).</title>
        <authorList>
            <person name="Takahashi T."/>
            <person name="Nishimura K."/>
        </authorList>
    </citation>
    <scope>NUCLEOTIDE SEQUENCE</scope>
</reference>